<dbReference type="InterPro" id="IPR002575">
    <property type="entry name" value="Aminoglycoside_PTrfase"/>
</dbReference>
<dbReference type="GO" id="GO:0016740">
    <property type="term" value="F:transferase activity"/>
    <property type="evidence" value="ECO:0007669"/>
    <property type="project" value="UniProtKB-KW"/>
</dbReference>
<dbReference type="OrthoDB" id="6255775at2"/>
<evidence type="ECO:0000313" key="2">
    <source>
        <dbReference type="EMBL" id="KTD27168.1"/>
    </source>
</evidence>
<protein>
    <submittedName>
        <fullName evidence="2">Phosphotransferase enzyme family protein</fullName>
    </submittedName>
</protein>
<sequence>MTLPYIHWAIKILDDLGYCVDHPIPEKILETAWSHVCRFQTNRGFIYLKKVPQALSLEVNVIKLLKEQFQANVPHVLAHNREDHCFLMQDAGVSLHGFFKQGFKTQVFIDAIQQYTALQFMAVNKINLFFSLGVPDWRLEKLPTLYQELIAEEQLLIEEGLTVDELKILQSLKKKLLSICDQLAQYKIPDTFGHGDFHDKNILVNPYTHQTTLIDLGEVVITHPFFSFVDCLHRVTENLSLTASQHRQLQEKSFKNWLSLESPSHLFEIIALIQQCWPIHAVLGEYRLLKSIDPAASLQLRGKGRLAKKLKIWIGQSAVSK</sequence>
<name>A0A0W0W3Y4_9GAMM</name>
<reference evidence="2 3" key="1">
    <citation type="submission" date="2015-11" db="EMBL/GenBank/DDBJ databases">
        <title>Genomic analysis of 38 Legionella species identifies large and diverse effector repertoires.</title>
        <authorList>
            <person name="Burstein D."/>
            <person name="Amaro F."/>
            <person name="Zusman T."/>
            <person name="Lifshitz Z."/>
            <person name="Cohen O."/>
            <person name="Gilbert J.A."/>
            <person name="Pupko T."/>
            <person name="Shuman H.A."/>
            <person name="Segal G."/>
        </authorList>
    </citation>
    <scope>NUCLEOTIDE SEQUENCE [LARGE SCALE GENOMIC DNA]</scope>
    <source>
        <strain evidence="2 3">PX-1-G2-E2</strain>
    </source>
</reference>
<comment type="caution">
    <text evidence="2">The sequence shown here is derived from an EMBL/GenBank/DDBJ whole genome shotgun (WGS) entry which is preliminary data.</text>
</comment>
<dbReference type="Proteomes" id="UP000054908">
    <property type="component" value="Unassembled WGS sequence"/>
</dbReference>
<dbReference type="SUPFAM" id="SSF56112">
    <property type="entry name" value="Protein kinase-like (PK-like)"/>
    <property type="match status" value="1"/>
</dbReference>
<organism evidence="2 3">
    <name type="scientific">Legionella maceachernii</name>
    <dbReference type="NCBI Taxonomy" id="466"/>
    <lineage>
        <taxon>Bacteria</taxon>
        <taxon>Pseudomonadati</taxon>
        <taxon>Pseudomonadota</taxon>
        <taxon>Gammaproteobacteria</taxon>
        <taxon>Legionellales</taxon>
        <taxon>Legionellaceae</taxon>
        <taxon>Legionella</taxon>
    </lineage>
</organism>
<evidence type="ECO:0000259" key="1">
    <source>
        <dbReference type="Pfam" id="PF01636"/>
    </source>
</evidence>
<dbReference type="EMBL" id="LNYL01000033">
    <property type="protein sequence ID" value="KTD27168.1"/>
    <property type="molecule type" value="Genomic_DNA"/>
</dbReference>
<keyword evidence="3" id="KW-1185">Reference proteome</keyword>
<feature type="domain" description="Aminoglycoside phosphotransferase" evidence="1">
    <location>
        <begin position="135"/>
        <end position="239"/>
    </location>
</feature>
<dbReference type="PATRIC" id="fig|466.6.peg.1491"/>
<dbReference type="Gene3D" id="3.90.1200.10">
    <property type="match status" value="1"/>
</dbReference>
<keyword evidence="2" id="KW-0808">Transferase</keyword>
<evidence type="ECO:0000313" key="3">
    <source>
        <dbReference type="Proteomes" id="UP000054908"/>
    </source>
</evidence>
<gene>
    <name evidence="2" type="ORF">Lmac_1416</name>
</gene>
<dbReference type="InterPro" id="IPR011009">
    <property type="entry name" value="Kinase-like_dom_sf"/>
</dbReference>
<dbReference type="Pfam" id="PF01636">
    <property type="entry name" value="APH"/>
    <property type="match status" value="1"/>
</dbReference>
<dbReference type="STRING" id="466.Lmac_1416"/>
<accession>A0A0W0W3Y4</accession>
<dbReference type="RefSeq" id="WP_058452185.1">
    <property type="nucleotide sequence ID" value="NZ_UHIB01000001.1"/>
</dbReference>
<proteinExistence type="predicted"/>
<dbReference type="AlphaFoldDB" id="A0A0W0W3Y4"/>